<evidence type="ECO:0000313" key="3">
    <source>
        <dbReference type="Proteomes" id="UP001276659"/>
    </source>
</evidence>
<organism evidence="2 3">
    <name type="scientific">Lepraria neglecta</name>
    <dbReference type="NCBI Taxonomy" id="209136"/>
    <lineage>
        <taxon>Eukaryota</taxon>
        <taxon>Fungi</taxon>
        <taxon>Dikarya</taxon>
        <taxon>Ascomycota</taxon>
        <taxon>Pezizomycotina</taxon>
        <taxon>Lecanoromycetes</taxon>
        <taxon>OSLEUM clade</taxon>
        <taxon>Lecanoromycetidae</taxon>
        <taxon>Lecanorales</taxon>
        <taxon>Lecanorineae</taxon>
        <taxon>Stereocaulaceae</taxon>
        <taxon>Lepraria</taxon>
    </lineage>
</organism>
<name>A0AAD9ZBG8_9LECA</name>
<keyword evidence="1" id="KW-1133">Transmembrane helix</keyword>
<dbReference type="Proteomes" id="UP001276659">
    <property type="component" value="Unassembled WGS sequence"/>
</dbReference>
<comment type="caution">
    <text evidence="2">The sequence shown here is derived from an EMBL/GenBank/DDBJ whole genome shotgun (WGS) entry which is preliminary data.</text>
</comment>
<keyword evidence="3" id="KW-1185">Reference proteome</keyword>
<keyword evidence="1" id="KW-0472">Membrane</keyword>
<dbReference type="EMBL" id="JASNWA010000006">
    <property type="protein sequence ID" value="KAK3175146.1"/>
    <property type="molecule type" value="Genomic_DNA"/>
</dbReference>
<dbReference type="AlphaFoldDB" id="A0AAD9ZBG8"/>
<gene>
    <name evidence="2" type="ORF">OEA41_002392</name>
</gene>
<proteinExistence type="predicted"/>
<protein>
    <submittedName>
        <fullName evidence="2">Uncharacterized protein</fullName>
    </submittedName>
</protein>
<sequence length="186" mass="20796">MVLVGMYWSRLLANAGYYSWDPDKDITIVSPGNFDRTEFHYHVEDVIVSTKQIMNTSWLLYLILAIQSALTITAYLAARFFYQTPIDNGFGITALLAGVRPETLKLLWGASLSGRVSKSIPVRILVDDPITTIGKTAPPHIKYVLGSEEANDELSHALRYGWPGLTKRWRGIQDGLGTQGTDYEMV</sequence>
<accession>A0AAD9ZBG8</accession>
<evidence type="ECO:0000313" key="2">
    <source>
        <dbReference type="EMBL" id="KAK3175146.1"/>
    </source>
</evidence>
<evidence type="ECO:0000256" key="1">
    <source>
        <dbReference type="SAM" id="Phobius"/>
    </source>
</evidence>
<keyword evidence="1" id="KW-0812">Transmembrane</keyword>
<feature type="transmembrane region" description="Helical" evidence="1">
    <location>
        <begin position="58"/>
        <end position="78"/>
    </location>
</feature>
<reference evidence="2" key="1">
    <citation type="submission" date="2022-11" db="EMBL/GenBank/DDBJ databases">
        <title>Chromosomal genome sequence assembly and mating type (MAT) locus characterization of the leprose asexual lichenized fungus Lepraria neglecta (Nyl.) Erichsen.</title>
        <authorList>
            <person name="Allen J.L."/>
            <person name="Pfeffer B."/>
        </authorList>
    </citation>
    <scope>NUCLEOTIDE SEQUENCE</scope>
    <source>
        <strain evidence="2">Allen 5258</strain>
    </source>
</reference>